<reference evidence="1 2" key="1">
    <citation type="journal article" date="2014" name="BMC Genomics">
        <title>Genome sequencing of four Aureobasidium pullulans varieties: biotechnological potential, stress tolerance, and description of new species.</title>
        <authorList>
            <person name="Gostin Ar C."/>
            <person name="Ohm R.A."/>
            <person name="Kogej T."/>
            <person name="Sonjak S."/>
            <person name="Turk M."/>
            <person name="Zajc J."/>
            <person name="Zalar P."/>
            <person name="Grube M."/>
            <person name="Sun H."/>
            <person name="Han J."/>
            <person name="Sharma A."/>
            <person name="Chiniquy J."/>
            <person name="Ngan C.Y."/>
            <person name="Lipzen A."/>
            <person name="Barry K."/>
            <person name="Grigoriev I.V."/>
            <person name="Gunde-Cimerman N."/>
        </authorList>
    </citation>
    <scope>NUCLEOTIDE SEQUENCE [LARGE SCALE GENOMIC DNA]</scope>
    <source>
        <strain evidence="1 2">EXF-150</strain>
    </source>
</reference>
<name>A0A074XHI6_AURPU</name>
<keyword evidence="2" id="KW-1185">Reference proteome</keyword>
<dbReference type="HOGENOM" id="CLU_1610435_0_0_1"/>
<accession>A0A074XHI6</accession>
<dbReference type="RefSeq" id="XP_029761150.1">
    <property type="nucleotide sequence ID" value="XM_029899362.1"/>
</dbReference>
<dbReference type="Proteomes" id="UP000030706">
    <property type="component" value="Unassembled WGS sequence"/>
</dbReference>
<evidence type="ECO:0000313" key="1">
    <source>
        <dbReference type="EMBL" id="KEQ84963.1"/>
    </source>
</evidence>
<dbReference type="AlphaFoldDB" id="A0A074XHI6"/>
<gene>
    <name evidence="1" type="ORF">M438DRAFT_204485</name>
</gene>
<dbReference type="EMBL" id="KL584981">
    <property type="protein sequence ID" value="KEQ84963.1"/>
    <property type="molecule type" value="Genomic_DNA"/>
</dbReference>
<evidence type="ECO:0000313" key="2">
    <source>
        <dbReference type="Proteomes" id="UP000030706"/>
    </source>
</evidence>
<organism evidence="1 2">
    <name type="scientific">Aureobasidium pullulans EXF-150</name>
    <dbReference type="NCBI Taxonomy" id="1043002"/>
    <lineage>
        <taxon>Eukaryota</taxon>
        <taxon>Fungi</taxon>
        <taxon>Dikarya</taxon>
        <taxon>Ascomycota</taxon>
        <taxon>Pezizomycotina</taxon>
        <taxon>Dothideomycetes</taxon>
        <taxon>Dothideomycetidae</taxon>
        <taxon>Dothideales</taxon>
        <taxon>Saccotheciaceae</taxon>
        <taxon>Aureobasidium</taxon>
    </lineage>
</organism>
<sequence>MRSISVLSHSFFYCSIQSNRYTASSFLRKSTTLLFTQHCALSPTHLLAMLSSHLRFLSSRVALPSLVNCSFLLHGPLFPFFVDCFFFRPFFAMLFSLFHGPLFSSWTFSLLCESSHFSYFSLHVTSLPCFWGRITPLVSLSSETAGGLFISMNFYPFIVDDLSFP</sequence>
<proteinExistence type="predicted"/>
<protein>
    <submittedName>
        <fullName evidence="1">Uncharacterized protein</fullName>
    </submittedName>
</protein>
<dbReference type="GeneID" id="40741668"/>